<sequence length="524" mass="57329">MHLRLLCAALAAAALAGCQKDVSDPVVPAALPGTGPHLALAPGAVVLDPTGFAPLAARVTFTYPVAAVTKLVVHGKHGADSDVVQQFSDRGTSHVVPVLGLYADYANLVELQQLDATGRLLADTTLVVRTGPLPPNMPTSINVTANAGQPLDGQFALVSNFSAMNPEVPLIIDNYGDIRWLLNYAANATNPELQKLSYDCGIKRLQNGNFYFGDINSSKLFEVDAFGTVVTRWDLPGYVFHHEVYEKPDGNFLVSVSKTGSTHPGGGGTVEDYVVEVDRHANRVVQEWDLKQSLDENRTALEADPVDWLHVNALLYDPSDNTIIVSGRYQGVVKLTYDNQVKWILAPHLGWTHDARGQDLNPYLLAPLDAAGQPILDPDVAAGRANHPDFEWNWYQHSIALLPNGDLLLFDNGTNRNFIRNAPSHYSRAVEYRLDPVNRTVRQVWEYGKERGDATYSAIVSRVQYLPATNHLLFCPGYSVPNAAGNGGKIIEVDYASKQVLLEMEMTADNGWGFHRAQRSGLYP</sequence>
<feature type="signal peptide" evidence="1">
    <location>
        <begin position="1"/>
        <end position="16"/>
    </location>
</feature>
<keyword evidence="3" id="KW-0808">Transferase</keyword>
<dbReference type="InterPro" id="IPR010262">
    <property type="entry name" value="Arylsulfotransferase_bact"/>
</dbReference>
<evidence type="ECO:0000313" key="4">
    <source>
        <dbReference type="Proteomes" id="UP000779507"/>
    </source>
</evidence>
<evidence type="ECO:0000259" key="2">
    <source>
        <dbReference type="Pfam" id="PF17425"/>
    </source>
</evidence>
<dbReference type="GO" id="GO:0047686">
    <property type="term" value="F:arylsulfate sulfotransferase activity"/>
    <property type="evidence" value="ECO:0007669"/>
    <property type="project" value="UniProtKB-EC"/>
</dbReference>
<accession>A0ABX2FWP2</accession>
<dbReference type="SUPFAM" id="SSF63829">
    <property type="entry name" value="Calcium-dependent phosphotriesterase"/>
    <property type="match status" value="1"/>
</dbReference>
<dbReference type="InterPro" id="IPR038477">
    <property type="entry name" value="ASST_N_sf"/>
</dbReference>
<feature type="domain" description="Arylsulfotransferase N-terminal" evidence="2">
    <location>
        <begin position="45"/>
        <end position="130"/>
    </location>
</feature>
<dbReference type="Pfam" id="PF17425">
    <property type="entry name" value="Arylsulfotran_N"/>
    <property type="match status" value="1"/>
</dbReference>
<dbReference type="PANTHER" id="PTHR35340">
    <property type="entry name" value="PQQ ENZYME REPEAT PROTEIN-RELATED"/>
    <property type="match status" value="1"/>
</dbReference>
<proteinExistence type="predicted"/>
<dbReference type="EMBL" id="JABSNP010000027">
    <property type="protein sequence ID" value="NRT21198.1"/>
    <property type="molecule type" value="Genomic_DNA"/>
</dbReference>
<dbReference type="EC" id="2.8.2.22" evidence="3"/>
<dbReference type="Pfam" id="PF05935">
    <property type="entry name" value="Arylsulfotrans"/>
    <property type="match status" value="1"/>
</dbReference>
<feature type="chain" id="PRO_5045736113" evidence="1">
    <location>
        <begin position="17"/>
        <end position="524"/>
    </location>
</feature>
<evidence type="ECO:0000256" key="1">
    <source>
        <dbReference type="SAM" id="SignalP"/>
    </source>
</evidence>
<dbReference type="RefSeq" id="WP_173811950.1">
    <property type="nucleotide sequence ID" value="NZ_JABSNP010000027.1"/>
</dbReference>
<name>A0ABX2FWP2_9BACT</name>
<dbReference type="Gene3D" id="2.60.40.3100">
    <property type="entry name" value="Arylsulphate sulphotransferase monomer, N-terminal domain"/>
    <property type="match status" value="1"/>
</dbReference>
<protein>
    <submittedName>
        <fullName evidence="3">Arylsulfate sulfotransferase</fullName>
        <ecNumber evidence="3">2.8.2.22</ecNumber>
    </submittedName>
</protein>
<organism evidence="3 4">
    <name type="scientific">Hymenobacter caeli</name>
    <dbReference type="NCBI Taxonomy" id="2735894"/>
    <lineage>
        <taxon>Bacteria</taxon>
        <taxon>Pseudomonadati</taxon>
        <taxon>Bacteroidota</taxon>
        <taxon>Cytophagia</taxon>
        <taxon>Cytophagales</taxon>
        <taxon>Hymenobacteraceae</taxon>
        <taxon>Hymenobacter</taxon>
    </lineage>
</organism>
<gene>
    <name evidence="3" type="ORF">HNP98_004043</name>
</gene>
<dbReference type="InterPro" id="IPR035391">
    <property type="entry name" value="Arylsulfotran_N"/>
</dbReference>
<reference evidence="3 4" key="1">
    <citation type="submission" date="2020-05" db="EMBL/GenBank/DDBJ databases">
        <title>Genomic Encyclopedia of Type Strains, Phase IV (KMG-V): Genome sequencing to study the core and pangenomes of soil and plant-associated prokaryotes.</title>
        <authorList>
            <person name="Whitman W."/>
        </authorList>
    </citation>
    <scope>NUCLEOTIDE SEQUENCE [LARGE SCALE GENOMIC DNA]</scope>
    <source>
        <strain evidence="3 4">9A</strain>
    </source>
</reference>
<dbReference type="PROSITE" id="PS51257">
    <property type="entry name" value="PROKAR_LIPOPROTEIN"/>
    <property type="match status" value="1"/>
</dbReference>
<dbReference type="Proteomes" id="UP000779507">
    <property type="component" value="Unassembled WGS sequence"/>
</dbReference>
<keyword evidence="1" id="KW-0732">Signal</keyword>
<dbReference type="InterPro" id="IPR053143">
    <property type="entry name" value="Arylsulfate_ST"/>
</dbReference>
<keyword evidence="4" id="KW-1185">Reference proteome</keyword>
<comment type="caution">
    <text evidence="3">The sequence shown here is derived from an EMBL/GenBank/DDBJ whole genome shotgun (WGS) entry which is preliminary data.</text>
</comment>
<evidence type="ECO:0000313" key="3">
    <source>
        <dbReference type="EMBL" id="NRT21198.1"/>
    </source>
</evidence>
<dbReference type="PANTHER" id="PTHR35340:SF10">
    <property type="entry name" value="CYTOPLASMIC PROTEIN"/>
    <property type="match status" value="1"/>
</dbReference>